<evidence type="ECO:0000313" key="4">
    <source>
        <dbReference type="EMBL" id="GAA5802736.1"/>
    </source>
</evidence>
<dbReference type="Gene3D" id="1.10.1170.10">
    <property type="entry name" value="Inhibitor Of Apoptosis Protein (2mihbC-IAP-1), Chain A"/>
    <property type="match status" value="2"/>
</dbReference>
<dbReference type="PROSITE" id="PS50143">
    <property type="entry name" value="BIR_REPEAT_2"/>
    <property type="match status" value="2"/>
</dbReference>
<evidence type="ECO:0000256" key="2">
    <source>
        <dbReference type="ARBA" id="ARBA00022833"/>
    </source>
</evidence>
<comment type="caution">
    <text evidence="4">The sequence shown here is derived from an EMBL/GenBank/DDBJ whole genome shotgun (WGS) entry which is preliminary data.</text>
</comment>
<feature type="compositionally biased region" description="Low complexity" evidence="3">
    <location>
        <begin position="218"/>
        <end position="233"/>
    </location>
</feature>
<keyword evidence="1" id="KW-0479">Metal-binding</keyword>
<feature type="compositionally biased region" description="Polar residues" evidence="3">
    <location>
        <begin position="395"/>
        <end position="415"/>
    </location>
</feature>
<dbReference type="PANTHER" id="PTHR46771:SF5">
    <property type="entry name" value="DETERIN"/>
    <property type="match status" value="1"/>
</dbReference>
<protein>
    <submittedName>
        <fullName evidence="4">Uncharacterized protein</fullName>
    </submittedName>
</protein>
<dbReference type="CDD" id="cd00022">
    <property type="entry name" value="BIR"/>
    <property type="match status" value="1"/>
</dbReference>
<dbReference type="Pfam" id="PF00653">
    <property type="entry name" value="BIR"/>
    <property type="match status" value="2"/>
</dbReference>
<gene>
    <name evidence="4" type="ORF">HPULCUR_008210</name>
</gene>
<name>A0ABP9Y701_9FUNG</name>
<sequence>MNILQSRIEPFQAKWPHNNNSNYCKTESFAKAGFYFVGKPNARDSVRCFLCDIELSNWQPNQSPFVRHGNESPRCAWTRLKFPDAHKRALYDPSKAFVSPRSIRMRSARLATFNCNKYWPPKKDVTKYPSAAKLANAGFYFSPTASLPSRVKCVYCGEATTVNPNETDLLNKHRNLSIGCTFFKETYNTRSSRSNKNSRESRAKGDASNTDSSTSKRTINTVSTSSETSSPISKRQKERSKALELVASKKRTSRKEPAVANKAKYVQKDAPNTDDSTRSRAMITDGSSRPAHHVRRSTRNNPRGVNILPDSKSSTEPKIIRTRCLQKPEGSGSGTSVPATNPPRKISLSASPVTDSTAPPTKKSASTPSRFTLSLEQLTPSIPKERDYVQDAEGSGTSRQTPANTDIQNESSSNIFYDTQDSQEVFPYYVDPDTPISRDTEGELRLSPVYPHDEYFDDKENILPTISNSPVCEYTSIYNDPQNEDNQPTPAYYPSSPSMHVTNYSPEPASPFYYTPSPPPHPAYSGIVHTEEELSQARILSERLPRSQKMTAEEQRDSMVDNSKERLQEIRNSDIRKIEEKFNLTGSRL</sequence>
<feature type="compositionally biased region" description="Polar residues" evidence="3">
    <location>
        <begin position="348"/>
        <end position="380"/>
    </location>
</feature>
<dbReference type="PANTHER" id="PTHR46771">
    <property type="entry name" value="DETERIN"/>
    <property type="match status" value="1"/>
</dbReference>
<dbReference type="InterPro" id="IPR051190">
    <property type="entry name" value="Baculoviral_IAP"/>
</dbReference>
<dbReference type="SUPFAM" id="SSF57924">
    <property type="entry name" value="Inhibitor of apoptosis (IAP) repeat"/>
    <property type="match status" value="2"/>
</dbReference>
<feature type="compositionally biased region" description="Polar residues" evidence="3">
    <location>
        <begin position="207"/>
        <end position="217"/>
    </location>
</feature>
<evidence type="ECO:0000256" key="1">
    <source>
        <dbReference type="ARBA" id="ARBA00022723"/>
    </source>
</evidence>
<feature type="region of interest" description="Disordered" evidence="3">
    <location>
        <begin position="544"/>
        <end position="564"/>
    </location>
</feature>
<dbReference type="SMART" id="SM00238">
    <property type="entry name" value="BIR"/>
    <property type="match status" value="2"/>
</dbReference>
<organism evidence="4 5">
    <name type="scientific">Helicostylum pulchrum</name>
    <dbReference type="NCBI Taxonomy" id="562976"/>
    <lineage>
        <taxon>Eukaryota</taxon>
        <taxon>Fungi</taxon>
        <taxon>Fungi incertae sedis</taxon>
        <taxon>Mucoromycota</taxon>
        <taxon>Mucoromycotina</taxon>
        <taxon>Mucoromycetes</taxon>
        <taxon>Mucorales</taxon>
        <taxon>Mucorineae</taxon>
        <taxon>Mucoraceae</taxon>
        <taxon>Helicostylum</taxon>
    </lineage>
</organism>
<dbReference type="EMBL" id="BAABUJ010000024">
    <property type="protein sequence ID" value="GAA5802736.1"/>
    <property type="molecule type" value="Genomic_DNA"/>
</dbReference>
<dbReference type="InterPro" id="IPR001370">
    <property type="entry name" value="BIR_rpt"/>
</dbReference>
<feature type="region of interest" description="Disordered" evidence="3">
    <location>
        <begin position="189"/>
        <end position="415"/>
    </location>
</feature>
<keyword evidence="5" id="KW-1185">Reference proteome</keyword>
<dbReference type="Proteomes" id="UP001476247">
    <property type="component" value="Unassembled WGS sequence"/>
</dbReference>
<accession>A0ABP9Y701</accession>
<evidence type="ECO:0000256" key="3">
    <source>
        <dbReference type="SAM" id="MobiDB-lite"/>
    </source>
</evidence>
<evidence type="ECO:0000313" key="5">
    <source>
        <dbReference type="Proteomes" id="UP001476247"/>
    </source>
</evidence>
<reference evidence="4 5" key="1">
    <citation type="submission" date="2024-04" db="EMBL/GenBank/DDBJ databases">
        <title>genome sequences of Mucor flavus KT1a and Helicostylum pulchrum KT1b strains isolation_sourced from the surface of a dry-aged beef.</title>
        <authorList>
            <person name="Toyotome T."/>
            <person name="Hosono M."/>
            <person name="Torimaru M."/>
            <person name="Fukuda K."/>
            <person name="Mikami N."/>
        </authorList>
    </citation>
    <scope>NUCLEOTIDE SEQUENCE [LARGE SCALE GENOMIC DNA]</scope>
    <source>
        <strain evidence="4 5">KT1b</strain>
    </source>
</reference>
<proteinExistence type="predicted"/>
<keyword evidence="2" id="KW-0862">Zinc</keyword>